<evidence type="ECO:0000256" key="4">
    <source>
        <dbReference type="ARBA" id="ARBA00022989"/>
    </source>
</evidence>
<evidence type="ECO:0000256" key="3">
    <source>
        <dbReference type="ARBA" id="ARBA00022692"/>
    </source>
</evidence>
<comment type="similarity">
    <text evidence="2">Belongs to the immunoglobulin superfamily. BTN/MOG family.</text>
</comment>
<dbReference type="InterPro" id="IPR013783">
    <property type="entry name" value="Ig-like_fold"/>
</dbReference>
<dbReference type="Proteomes" id="UP001152836">
    <property type="component" value="Unassembled WGS sequence"/>
</dbReference>
<organism evidence="12 13">
    <name type="scientific">Phodopus roborovskii</name>
    <name type="common">Roborovski's desert hamster</name>
    <name type="synonym">Cricetulus roborovskii</name>
    <dbReference type="NCBI Taxonomy" id="109678"/>
    <lineage>
        <taxon>Eukaryota</taxon>
        <taxon>Metazoa</taxon>
        <taxon>Chordata</taxon>
        <taxon>Craniata</taxon>
        <taxon>Vertebrata</taxon>
        <taxon>Euteleostomi</taxon>
        <taxon>Mammalia</taxon>
        <taxon>Eutheria</taxon>
        <taxon>Euarchontoglires</taxon>
        <taxon>Glires</taxon>
        <taxon>Rodentia</taxon>
        <taxon>Myomorpha</taxon>
        <taxon>Muroidea</taxon>
        <taxon>Cricetidae</taxon>
        <taxon>Cricetinae</taxon>
        <taxon>Phodopus</taxon>
    </lineage>
</organism>
<name>A0AAU9ZFY8_PHORO</name>
<dbReference type="EMBL" id="CALSGD010001432">
    <property type="protein sequence ID" value="CAH6790670.1"/>
    <property type="molecule type" value="Genomic_DNA"/>
</dbReference>
<dbReference type="InterPro" id="IPR007110">
    <property type="entry name" value="Ig-like_dom"/>
</dbReference>
<evidence type="ECO:0000259" key="11">
    <source>
        <dbReference type="PROSITE" id="PS50835"/>
    </source>
</evidence>
<dbReference type="GO" id="GO:0001817">
    <property type="term" value="P:regulation of cytokine production"/>
    <property type="evidence" value="ECO:0007669"/>
    <property type="project" value="TreeGrafter"/>
</dbReference>
<evidence type="ECO:0000256" key="9">
    <source>
        <dbReference type="ARBA" id="ARBA00072937"/>
    </source>
</evidence>
<protein>
    <recommendedName>
        <fullName evidence="9">Butyrophilin-like protein 2</fullName>
    </recommendedName>
</protein>
<evidence type="ECO:0000313" key="12">
    <source>
        <dbReference type="EMBL" id="CAH6790670.1"/>
    </source>
</evidence>
<keyword evidence="13" id="KW-1185">Reference proteome</keyword>
<dbReference type="AlphaFoldDB" id="A0AAU9ZFY8"/>
<dbReference type="FunFam" id="2.60.40.10:FF:000183">
    <property type="entry name" value="Myelin-oligodendrocyte glycoprotein"/>
    <property type="match status" value="1"/>
</dbReference>
<dbReference type="GO" id="GO:0005102">
    <property type="term" value="F:signaling receptor binding"/>
    <property type="evidence" value="ECO:0007669"/>
    <property type="project" value="TreeGrafter"/>
</dbReference>
<comment type="caution">
    <text evidence="12">The sequence shown here is derived from an EMBL/GenBank/DDBJ whole genome shotgun (WGS) entry which is preliminary data.</text>
</comment>
<keyword evidence="6" id="KW-1015">Disulfide bond</keyword>
<accession>A0AAU9ZFY8</accession>
<keyword evidence="3 10" id="KW-0812">Transmembrane</keyword>
<evidence type="ECO:0000256" key="1">
    <source>
        <dbReference type="ARBA" id="ARBA00004370"/>
    </source>
</evidence>
<feature type="transmembrane region" description="Helical" evidence="10">
    <location>
        <begin position="240"/>
        <end position="265"/>
    </location>
</feature>
<dbReference type="Gene3D" id="2.60.40.10">
    <property type="entry name" value="Immunoglobulins"/>
    <property type="match status" value="2"/>
</dbReference>
<dbReference type="InterPro" id="IPR036179">
    <property type="entry name" value="Ig-like_dom_sf"/>
</dbReference>
<dbReference type="SUPFAM" id="SSF48726">
    <property type="entry name" value="Immunoglobulin"/>
    <property type="match status" value="2"/>
</dbReference>
<evidence type="ECO:0000256" key="10">
    <source>
        <dbReference type="SAM" id="Phobius"/>
    </source>
</evidence>
<dbReference type="SMART" id="SM00409">
    <property type="entry name" value="IG"/>
    <property type="match status" value="1"/>
</dbReference>
<dbReference type="PANTHER" id="PTHR24100">
    <property type="entry name" value="BUTYROPHILIN"/>
    <property type="match status" value="1"/>
</dbReference>
<sequence>MMKLKVSYLSGYCLFLQVMMSSAKLMVPTHKRQVLARVGGQAELSCQVTPPRSVEYMEVRWFRSGHPQPVYLYRGSRGADGEAAPEYENRIEFVKEAIGKGNVTLRIRNISIADDGPYRCLFNDSAFSYVASVNLSVAAVGLETQIHVQAPSADGVIVECKSAGWFPQPQMEWRDSRGKALPLSSKSYSQDEAKFFHLKTTLLTNRSQGSIMCWIFNPLTGEEKQTSIILANDLFNQDHIWMNLLISIACIILFVFVIYTSCSCIRRESSSACQEKCHSVCISEPIQILSFLICTAVLFAVYLPLRKRVSISDPQFPLYNSWITELLTVIFFLVIFFFLPIIILLFKELGGFHQWRRKLRMFNCMR</sequence>
<dbReference type="SMART" id="SM00406">
    <property type="entry name" value="IGv"/>
    <property type="match status" value="1"/>
</dbReference>
<feature type="transmembrane region" description="Helical" evidence="10">
    <location>
        <begin position="325"/>
        <end position="346"/>
    </location>
</feature>
<dbReference type="Pfam" id="PF22705">
    <property type="entry name" value="C2-set_3"/>
    <property type="match status" value="1"/>
</dbReference>
<evidence type="ECO:0000256" key="7">
    <source>
        <dbReference type="ARBA" id="ARBA00023319"/>
    </source>
</evidence>
<feature type="domain" description="Ig-like" evidence="11">
    <location>
        <begin position="28"/>
        <end position="136"/>
    </location>
</feature>
<keyword evidence="4 10" id="KW-1133">Transmembrane helix</keyword>
<evidence type="ECO:0000256" key="6">
    <source>
        <dbReference type="ARBA" id="ARBA00023157"/>
    </source>
</evidence>
<dbReference type="InterPro" id="IPR053896">
    <property type="entry name" value="BTN3A2-like_Ig-C"/>
</dbReference>
<comment type="function">
    <text evidence="8">Negative regulator of T-cell proliferation.</text>
</comment>
<gene>
    <name evidence="12" type="primary">Skint8</name>
    <name evidence="12" type="ORF">PHOROB_LOCUS7942</name>
</gene>
<feature type="transmembrane region" description="Helical" evidence="10">
    <location>
        <begin position="286"/>
        <end position="305"/>
    </location>
</feature>
<dbReference type="InterPro" id="IPR013106">
    <property type="entry name" value="Ig_V-set"/>
</dbReference>
<evidence type="ECO:0000256" key="8">
    <source>
        <dbReference type="ARBA" id="ARBA00057939"/>
    </source>
</evidence>
<dbReference type="Pfam" id="PF07686">
    <property type="entry name" value="V-set"/>
    <property type="match status" value="1"/>
</dbReference>
<dbReference type="InterPro" id="IPR050504">
    <property type="entry name" value="IgSF_BTN/MOG"/>
</dbReference>
<evidence type="ECO:0000313" key="13">
    <source>
        <dbReference type="Proteomes" id="UP001152836"/>
    </source>
</evidence>
<keyword evidence="5 10" id="KW-0472">Membrane</keyword>
<dbReference type="GO" id="GO:0009897">
    <property type="term" value="C:external side of plasma membrane"/>
    <property type="evidence" value="ECO:0007669"/>
    <property type="project" value="TreeGrafter"/>
</dbReference>
<dbReference type="GO" id="GO:0050852">
    <property type="term" value="P:T cell receptor signaling pathway"/>
    <property type="evidence" value="ECO:0007669"/>
    <property type="project" value="TreeGrafter"/>
</dbReference>
<dbReference type="PANTHER" id="PTHR24100:SF51">
    <property type="entry name" value="SELECTION AND UPKEEP OF INTRAEPITHELIAL T-CELLS PROTEIN 7-RELATED"/>
    <property type="match status" value="1"/>
</dbReference>
<evidence type="ECO:0000256" key="5">
    <source>
        <dbReference type="ARBA" id="ARBA00023136"/>
    </source>
</evidence>
<reference evidence="12" key="1">
    <citation type="submission" date="2022-06" db="EMBL/GenBank/DDBJ databases">
        <authorList>
            <person name="Andreotti S."/>
            <person name="Wyler E."/>
        </authorList>
    </citation>
    <scope>NUCLEOTIDE SEQUENCE</scope>
</reference>
<dbReference type="FunFam" id="2.60.40.10:FF:000088">
    <property type="entry name" value="Butyrophilin subfamily 1 member A1"/>
    <property type="match status" value="1"/>
</dbReference>
<comment type="subcellular location">
    <subcellularLocation>
        <location evidence="1">Membrane</location>
    </subcellularLocation>
</comment>
<keyword evidence="7" id="KW-0393">Immunoglobulin domain</keyword>
<proteinExistence type="inferred from homology"/>
<dbReference type="InterPro" id="IPR003599">
    <property type="entry name" value="Ig_sub"/>
</dbReference>
<evidence type="ECO:0000256" key="2">
    <source>
        <dbReference type="ARBA" id="ARBA00007591"/>
    </source>
</evidence>
<dbReference type="PROSITE" id="PS50835">
    <property type="entry name" value="IG_LIKE"/>
    <property type="match status" value="1"/>
</dbReference>